<evidence type="ECO:0000256" key="1">
    <source>
        <dbReference type="SAM" id="MobiDB-lite"/>
    </source>
</evidence>
<comment type="caution">
    <text evidence="2">The sequence shown here is derived from an EMBL/GenBank/DDBJ whole genome shotgun (WGS) entry which is preliminary data.</text>
</comment>
<keyword evidence="3" id="KW-1185">Reference proteome</keyword>
<protein>
    <submittedName>
        <fullName evidence="2">Uncharacterized protein</fullName>
    </submittedName>
</protein>
<evidence type="ECO:0000313" key="3">
    <source>
        <dbReference type="Proteomes" id="UP001632038"/>
    </source>
</evidence>
<name>A0ABD3CBN2_9LAMI</name>
<organism evidence="2 3">
    <name type="scientific">Castilleja foliolosa</name>
    <dbReference type="NCBI Taxonomy" id="1961234"/>
    <lineage>
        <taxon>Eukaryota</taxon>
        <taxon>Viridiplantae</taxon>
        <taxon>Streptophyta</taxon>
        <taxon>Embryophyta</taxon>
        <taxon>Tracheophyta</taxon>
        <taxon>Spermatophyta</taxon>
        <taxon>Magnoliopsida</taxon>
        <taxon>eudicotyledons</taxon>
        <taxon>Gunneridae</taxon>
        <taxon>Pentapetalae</taxon>
        <taxon>asterids</taxon>
        <taxon>lamiids</taxon>
        <taxon>Lamiales</taxon>
        <taxon>Orobanchaceae</taxon>
        <taxon>Pedicularideae</taxon>
        <taxon>Castillejinae</taxon>
        <taxon>Castilleja</taxon>
    </lineage>
</organism>
<evidence type="ECO:0000313" key="2">
    <source>
        <dbReference type="EMBL" id="KAL3627231.1"/>
    </source>
</evidence>
<gene>
    <name evidence="2" type="ORF">CASFOL_028594</name>
</gene>
<dbReference type="EMBL" id="JAVIJP010000039">
    <property type="protein sequence ID" value="KAL3627231.1"/>
    <property type="molecule type" value="Genomic_DNA"/>
</dbReference>
<dbReference type="Proteomes" id="UP001632038">
    <property type="component" value="Unassembled WGS sequence"/>
</dbReference>
<accession>A0ABD3CBN2</accession>
<proteinExistence type="predicted"/>
<reference evidence="3" key="1">
    <citation type="journal article" date="2024" name="IScience">
        <title>Strigolactones Initiate the Formation of Haustorium-like Structures in Castilleja.</title>
        <authorList>
            <person name="Buerger M."/>
            <person name="Peterson D."/>
            <person name="Chory J."/>
        </authorList>
    </citation>
    <scope>NUCLEOTIDE SEQUENCE [LARGE SCALE GENOMIC DNA]</scope>
</reference>
<dbReference type="AlphaFoldDB" id="A0ABD3CBN2"/>
<feature type="region of interest" description="Disordered" evidence="1">
    <location>
        <begin position="201"/>
        <end position="234"/>
    </location>
</feature>
<sequence length="234" mass="26969">MAHKYTHTIQKNTNKYILQGLQNKVTTILFHFLFLPKMEPINANPDNSEAQVIDDNLDKIVQDFTEFRDKISQTTSSNDMKLEDIIDLYINNSCENPYDESLTDQSQFTDLLLSAPPPHQVTSPQKQHNETNGYNMDSETQETQNVNVNDGNVTYIRYGDLNYDGAAGDFIGRVFGCDMNFWWRGLCATTGGKKVKRKYRGDIESEEETARREDRTRLNNKESANKTLAYRKEM</sequence>